<sequence length="108" mass="12242">MRGVLIPWLVANLYSLLSKVLIEWALNTMVLSQHYYIALAYHVHNASRVIDVMDNKIEGFKKEIKDLKVRGHRHDRVTSLQGTSPHRSPHDRAQGGDSATRVSGIRAE</sequence>
<dbReference type="EMBL" id="AMZH03007727">
    <property type="protein sequence ID" value="RRT60576.1"/>
    <property type="molecule type" value="Genomic_DNA"/>
</dbReference>
<name>A0A426Z9F3_ENSVE</name>
<dbReference type="Proteomes" id="UP000287651">
    <property type="component" value="Unassembled WGS sequence"/>
</dbReference>
<gene>
    <name evidence="2" type="ORF">B296_00044851</name>
</gene>
<dbReference type="AlphaFoldDB" id="A0A426Z9F3"/>
<evidence type="ECO:0000313" key="3">
    <source>
        <dbReference type="Proteomes" id="UP000287651"/>
    </source>
</evidence>
<evidence type="ECO:0000313" key="2">
    <source>
        <dbReference type="EMBL" id="RRT60576.1"/>
    </source>
</evidence>
<accession>A0A426Z9F3</accession>
<comment type="caution">
    <text evidence="2">The sequence shown here is derived from an EMBL/GenBank/DDBJ whole genome shotgun (WGS) entry which is preliminary data.</text>
</comment>
<evidence type="ECO:0000256" key="1">
    <source>
        <dbReference type="SAM" id="MobiDB-lite"/>
    </source>
</evidence>
<proteinExistence type="predicted"/>
<protein>
    <submittedName>
        <fullName evidence="2">Uncharacterized protein</fullName>
    </submittedName>
</protein>
<reference evidence="2 3" key="1">
    <citation type="journal article" date="2014" name="Agronomy (Basel)">
        <title>A Draft Genome Sequence for Ensete ventricosum, the Drought-Tolerant Tree Against Hunger.</title>
        <authorList>
            <person name="Harrison J."/>
            <person name="Moore K.A."/>
            <person name="Paszkiewicz K."/>
            <person name="Jones T."/>
            <person name="Grant M."/>
            <person name="Ambacheew D."/>
            <person name="Muzemil S."/>
            <person name="Studholme D.J."/>
        </authorList>
    </citation>
    <scope>NUCLEOTIDE SEQUENCE [LARGE SCALE GENOMIC DNA]</scope>
</reference>
<feature type="region of interest" description="Disordered" evidence="1">
    <location>
        <begin position="71"/>
        <end position="108"/>
    </location>
</feature>
<organism evidence="2 3">
    <name type="scientific">Ensete ventricosum</name>
    <name type="common">Abyssinian banana</name>
    <name type="synonym">Musa ensete</name>
    <dbReference type="NCBI Taxonomy" id="4639"/>
    <lineage>
        <taxon>Eukaryota</taxon>
        <taxon>Viridiplantae</taxon>
        <taxon>Streptophyta</taxon>
        <taxon>Embryophyta</taxon>
        <taxon>Tracheophyta</taxon>
        <taxon>Spermatophyta</taxon>
        <taxon>Magnoliopsida</taxon>
        <taxon>Liliopsida</taxon>
        <taxon>Zingiberales</taxon>
        <taxon>Musaceae</taxon>
        <taxon>Ensete</taxon>
    </lineage>
</organism>